<dbReference type="Proteomes" id="UP000249661">
    <property type="component" value="Unassembled WGS sequence"/>
</dbReference>
<accession>A0ACD1HG70</accession>
<gene>
    <name evidence="1" type="ORF">BO66DRAFT_26457</name>
</gene>
<proteinExistence type="predicted"/>
<name>A0ACD1HG70_9EURO</name>
<protein>
    <submittedName>
        <fullName evidence="1">Uncharacterized protein</fullName>
    </submittedName>
</protein>
<evidence type="ECO:0000313" key="2">
    <source>
        <dbReference type="Proteomes" id="UP000249661"/>
    </source>
</evidence>
<keyword evidence="2" id="KW-1185">Reference proteome</keyword>
<evidence type="ECO:0000313" key="1">
    <source>
        <dbReference type="EMBL" id="RAH72589.1"/>
    </source>
</evidence>
<dbReference type="EMBL" id="KZ824943">
    <property type="protein sequence ID" value="RAH72589.1"/>
    <property type="molecule type" value="Genomic_DNA"/>
</dbReference>
<sequence length="101" mass="10729">MPVAGATKEPPKQKSVIPSLSPTTSISVWASLVLPLALRCFLLCLHPLSYCEQASANTVGSAHQASICAHIHLAHCIPTIGLLSRFWYPSIPYTSQSGSGD</sequence>
<organism evidence="1 2">
    <name type="scientific">Aspergillus aculeatinus CBS 121060</name>
    <dbReference type="NCBI Taxonomy" id="1448322"/>
    <lineage>
        <taxon>Eukaryota</taxon>
        <taxon>Fungi</taxon>
        <taxon>Dikarya</taxon>
        <taxon>Ascomycota</taxon>
        <taxon>Pezizomycotina</taxon>
        <taxon>Eurotiomycetes</taxon>
        <taxon>Eurotiomycetidae</taxon>
        <taxon>Eurotiales</taxon>
        <taxon>Aspergillaceae</taxon>
        <taxon>Aspergillus</taxon>
        <taxon>Aspergillus subgen. Circumdati</taxon>
    </lineage>
</organism>
<reference evidence="1" key="1">
    <citation type="submission" date="2018-02" db="EMBL/GenBank/DDBJ databases">
        <title>The genomes of Aspergillus section Nigri reveals drivers in fungal speciation.</title>
        <authorList>
            <consortium name="DOE Joint Genome Institute"/>
            <person name="Vesth T.C."/>
            <person name="Nybo J."/>
            <person name="Theobald S."/>
            <person name="Brandl J."/>
            <person name="Frisvad J.C."/>
            <person name="Nielsen K.F."/>
            <person name="Lyhne E.K."/>
            <person name="Kogle M.E."/>
            <person name="Kuo A."/>
            <person name="Riley R."/>
            <person name="Clum A."/>
            <person name="Nolan M."/>
            <person name="Lipzen A."/>
            <person name="Salamov A."/>
            <person name="Henrissat B."/>
            <person name="Wiebenga A."/>
            <person name="De vries R.P."/>
            <person name="Grigoriev I.V."/>
            <person name="Mortensen U.H."/>
            <person name="Andersen M.R."/>
            <person name="Baker S.E."/>
        </authorList>
    </citation>
    <scope>NUCLEOTIDE SEQUENCE</scope>
    <source>
        <strain evidence="1">CBS 121060</strain>
    </source>
</reference>